<dbReference type="Proteomes" id="UP001155586">
    <property type="component" value="Unassembled WGS sequence"/>
</dbReference>
<gene>
    <name evidence="2" type="ORF">MD483_22565</name>
</gene>
<proteinExistence type="predicted"/>
<dbReference type="Pfam" id="PF04338">
    <property type="entry name" value="DUF481"/>
    <property type="match status" value="1"/>
</dbReference>
<keyword evidence="1" id="KW-0732">Signal</keyword>
<reference evidence="2" key="1">
    <citation type="submission" date="2022-02" db="EMBL/GenBank/DDBJ databases">
        <title>Vibrio sp. nov., a new bacterium isolated from Bohai sea, China.</title>
        <authorList>
            <person name="Yuan Y."/>
        </authorList>
    </citation>
    <scope>NUCLEOTIDE SEQUENCE</scope>
    <source>
        <strain evidence="2">DBSS07</strain>
    </source>
</reference>
<evidence type="ECO:0000313" key="2">
    <source>
        <dbReference type="EMBL" id="MCW8336594.1"/>
    </source>
</evidence>
<feature type="signal peptide" evidence="1">
    <location>
        <begin position="1"/>
        <end position="20"/>
    </location>
</feature>
<feature type="chain" id="PRO_5040901508" evidence="1">
    <location>
        <begin position="21"/>
        <end position="374"/>
    </location>
</feature>
<dbReference type="EMBL" id="JAKRRX010000296">
    <property type="protein sequence ID" value="MCW8336594.1"/>
    <property type="molecule type" value="Genomic_DNA"/>
</dbReference>
<dbReference type="InterPro" id="IPR007433">
    <property type="entry name" value="DUF481"/>
</dbReference>
<protein>
    <submittedName>
        <fullName evidence="2">DUF481 domain-containing protein</fullName>
    </submittedName>
</protein>
<comment type="caution">
    <text evidence="2">The sequence shown here is derived from an EMBL/GenBank/DDBJ whole genome shotgun (WGS) entry which is preliminary data.</text>
</comment>
<keyword evidence="3" id="KW-1185">Reference proteome</keyword>
<organism evidence="2 3">
    <name type="scientific">Vibrio paucivorans</name>
    <dbReference type="NCBI Taxonomy" id="2829489"/>
    <lineage>
        <taxon>Bacteria</taxon>
        <taxon>Pseudomonadati</taxon>
        <taxon>Pseudomonadota</taxon>
        <taxon>Gammaproteobacteria</taxon>
        <taxon>Vibrionales</taxon>
        <taxon>Vibrionaceae</taxon>
        <taxon>Vibrio</taxon>
    </lineage>
</organism>
<evidence type="ECO:0000256" key="1">
    <source>
        <dbReference type="SAM" id="SignalP"/>
    </source>
</evidence>
<accession>A0A9X3HUG0</accession>
<name>A0A9X3HUG0_9VIBR</name>
<dbReference type="AlphaFoldDB" id="A0A9X3HUG0"/>
<dbReference type="RefSeq" id="WP_265689675.1">
    <property type="nucleotide sequence ID" value="NZ_JAKRRX010000296.1"/>
</dbReference>
<evidence type="ECO:0000313" key="3">
    <source>
        <dbReference type="Proteomes" id="UP001155586"/>
    </source>
</evidence>
<sequence length="374" mass="41993">MKIRTLSPLVLSVISVPAFSADVVDQEKLELEPISKTVNIDHDEGWLQLKSGEVLIGSFTGSVKEDHNSYYQTIEFDSDDLGDQEIDLEDIAILQTASKFRIRLANGETYEGYLRIEDDKLTIIDGAQTKIVPTGQVVTIHNLTTNELERWSSDIFLGANFSKGNTDELSVAAEFNAERTTVYSRTLLKYSGNLTESSGEKTANSHMADGSYDIYLKNQLFFRPIKLTVSSDEFQNIDYQVNASMQIGYFVVTQSDLEWDVSLGPGYQYTRFDTVQEEDSQSESSPTVLFSSNLEYEITSDLDFTHTYDMSWASNAAGGVRHINNLGLDLEVIEDLDFSVKFVWDHVSEPKADEAGIAPEKDDYKLNFGVTYEI</sequence>